<evidence type="ECO:0000313" key="1">
    <source>
        <dbReference type="EMBL" id="OGG48508.1"/>
    </source>
</evidence>
<organism evidence="1 2">
    <name type="scientific">Candidatus Kaiserbacteria bacterium RIFCSPHIGHO2_01_FULL_53_31</name>
    <dbReference type="NCBI Taxonomy" id="1798481"/>
    <lineage>
        <taxon>Bacteria</taxon>
        <taxon>Candidatus Kaiseribacteriota</taxon>
    </lineage>
</organism>
<protein>
    <submittedName>
        <fullName evidence="1">Uncharacterized protein</fullName>
    </submittedName>
</protein>
<accession>A0A1F6CHA3</accession>
<dbReference type="EMBL" id="MFKU01000011">
    <property type="protein sequence ID" value="OGG48508.1"/>
    <property type="molecule type" value="Genomic_DNA"/>
</dbReference>
<evidence type="ECO:0000313" key="2">
    <source>
        <dbReference type="Proteomes" id="UP000178815"/>
    </source>
</evidence>
<dbReference type="AlphaFoldDB" id="A0A1F6CHA3"/>
<gene>
    <name evidence="1" type="ORF">A2678_03355</name>
</gene>
<reference evidence="1 2" key="1">
    <citation type="journal article" date="2016" name="Nat. Commun.">
        <title>Thousands of microbial genomes shed light on interconnected biogeochemical processes in an aquifer system.</title>
        <authorList>
            <person name="Anantharaman K."/>
            <person name="Brown C.T."/>
            <person name="Hug L.A."/>
            <person name="Sharon I."/>
            <person name="Castelle C.J."/>
            <person name="Probst A.J."/>
            <person name="Thomas B.C."/>
            <person name="Singh A."/>
            <person name="Wilkins M.J."/>
            <person name="Karaoz U."/>
            <person name="Brodie E.L."/>
            <person name="Williams K.H."/>
            <person name="Hubbard S.S."/>
            <person name="Banfield J.F."/>
        </authorList>
    </citation>
    <scope>NUCLEOTIDE SEQUENCE [LARGE SCALE GENOMIC DNA]</scope>
</reference>
<comment type="caution">
    <text evidence="1">The sequence shown here is derived from an EMBL/GenBank/DDBJ whole genome shotgun (WGS) entry which is preliminary data.</text>
</comment>
<proteinExistence type="predicted"/>
<dbReference type="Proteomes" id="UP000178815">
    <property type="component" value="Unassembled WGS sequence"/>
</dbReference>
<sequence>MKHLLKLVGIVLLLLVVLWIAVPFLIPCQLKVESALYQVATAPVASNLGSSNKTKDGRLRVIAELFLPFEQLPSQSFPSFVKIEMHNDKLVQILVSPENVCSLARDWRIRVLRFPLSFSSSSG</sequence>
<name>A0A1F6CHA3_9BACT</name>